<name>A0ABW0ERX2_9PSEU</name>
<comment type="caution">
    <text evidence="1">The sequence shown here is derived from an EMBL/GenBank/DDBJ whole genome shotgun (WGS) entry which is preliminary data.</text>
</comment>
<sequence>MTAADVLCFYRAPIKAPLLRAVLPALPDDAHVERHWLRGPHLLFRVPDGAAARRFADVLRDRLAALPSTSDITEARLLAESEVAGRAELVPPPYGPIQPDNTVAVREVDRARVVSILGERTALLRDTALADGVPAVSDLLARLGAAGDSPTERVLLACSAMAAIAAGHPSGCGLGAQSFRSHVDGLLFHEDTAGVLRARFDRAWSDGADEVVLRVRAAIDGAETRWTSWQSATRGLGALAGPPTGHSATADRFGDPALSARWRPATPGEGSEYHRVLARIDLTAPAVAGPLTAHRFTTNMLYLLLAVCDLAPVERLLAADLTARAVEVVTGLTWREQLAAVTGG</sequence>
<dbReference type="RefSeq" id="WP_378249843.1">
    <property type="nucleotide sequence ID" value="NZ_JBHSKF010000013.1"/>
</dbReference>
<reference evidence="2" key="1">
    <citation type="journal article" date="2019" name="Int. J. Syst. Evol. Microbiol.">
        <title>The Global Catalogue of Microorganisms (GCM) 10K type strain sequencing project: providing services to taxonomists for standard genome sequencing and annotation.</title>
        <authorList>
            <consortium name="The Broad Institute Genomics Platform"/>
            <consortium name="The Broad Institute Genome Sequencing Center for Infectious Disease"/>
            <person name="Wu L."/>
            <person name="Ma J."/>
        </authorList>
    </citation>
    <scope>NUCLEOTIDE SEQUENCE [LARGE SCALE GENOMIC DNA]</scope>
    <source>
        <strain evidence="2">CCUG 59778</strain>
    </source>
</reference>
<evidence type="ECO:0000313" key="2">
    <source>
        <dbReference type="Proteomes" id="UP001596157"/>
    </source>
</evidence>
<evidence type="ECO:0008006" key="3">
    <source>
        <dbReference type="Google" id="ProtNLM"/>
    </source>
</evidence>
<protein>
    <recommendedName>
        <fullName evidence="3">Lantibiotic biosynthesis dehydratase-like protein</fullName>
    </recommendedName>
</protein>
<keyword evidence="2" id="KW-1185">Reference proteome</keyword>
<dbReference type="EMBL" id="JBHSKF010000013">
    <property type="protein sequence ID" value="MFC5289974.1"/>
    <property type="molecule type" value="Genomic_DNA"/>
</dbReference>
<organism evidence="1 2">
    <name type="scientific">Actinokineospora guangxiensis</name>
    <dbReference type="NCBI Taxonomy" id="1490288"/>
    <lineage>
        <taxon>Bacteria</taxon>
        <taxon>Bacillati</taxon>
        <taxon>Actinomycetota</taxon>
        <taxon>Actinomycetes</taxon>
        <taxon>Pseudonocardiales</taxon>
        <taxon>Pseudonocardiaceae</taxon>
        <taxon>Actinokineospora</taxon>
    </lineage>
</organism>
<proteinExistence type="predicted"/>
<gene>
    <name evidence="1" type="ORF">ACFPM7_23200</name>
</gene>
<evidence type="ECO:0000313" key="1">
    <source>
        <dbReference type="EMBL" id="MFC5289974.1"/>
    </source>
</evidence>
<dbReference type="Proteomes" id="UP001596157">
    <property type="component" value="Unassembled WGS sequence"/>
</dbReference>
<accession>A0ABW0ERX2</accession>